<name>A0A2I2ZHX2_GORGO</name>
<accession>A0A2I2ZHX2</accession>
<dbReference type="InParanoid" id="A0A2I2ZHX2"/>
<proteinExistence type="predicted"/>
<reference evidence="1" key="3">
    <citation type="submission" date="2025-08" db="UniProtKB">
        <authorList>
            <consortium name="Ensembl"/>
        </authorList>
    </citation>
    <scope>IDENTIFICATION</scope>
</reference>
<organism evidence="1 2">
    <name type="scientific">Gorilla gorilla gorilla</name>
    <name type="common">Western lowland gorilla</name>
    <dbReference type="NCBI Taxonomy" id="9595"/>
    <lineage>
        <taxon>Eukaryota</taxon>
        <taxon>Metazoa</taxon>
        <taxon>Chordata</taxon>
        <taxon>Craniata</taxon>
        <taxon>Vertebrata</taxon>
        <taxon>Euteleostomi</taxon>
        <taxon>Mammalia</taxon>
        <taxon>Eutheria</taxon>
        <taxon>Euarchontoglires</taxon>
        <taxon>Primates</taxon>
        <taxon>Haplorrhini</taxon>
        <taxon>Catarrhini</taxon>
        <taxon>Hominidae</taxon>
        <taxon>Gorilla</taxon>
    </lineage>
</organism>
<dbReference type="AlphaFoldDB" id="A0A2I2ZHX2"/>
<evidence type="ECO:0000313" key="2">
    <source>
        <dbReference type="Proteomes" id="UP000001519"/>
    </source>
</evidence>
<evidence type="ECO:0000313" key="1">
    <source>
        <dbReference type="Ensembl" id="ENSGGOP00000046683.1"/>
    </source>
</evidence>
<reference evidence="1 2" key="2">
    <citation type="journal article" date="2012" name="Nature">
        <title>Insights into hominid evolution from the gorilla genome sequence.</title>
        <authorList>
            <person name="Scally A."/>
            <person name="Dutheil J.Y."/>
            <person name="Hillier L.W."/>
            <person name="Jordan G.E."/>
            <person name="Goodhead I."/>
            <person name="Herrero J."/>
            <person name="Hobolth A."/>
            <person name="Lappalainen T."/>
            <person name="Mailund T."/>
            <person name="Marques-Bonet T."/>
            <person name="McCarthy S."/>
            <person name="Montgomery S.H."/>
            <person name="Schwalie P.C."/>
            <person name="Tang Y.A."/>
            <person name="Ward M.C."/>
            <person name="Xue Y."/>
            <person name="Yngvadottir B."/>
            <person name="Alkan C."/>
            <person name="Andersen L.N."/>
            <person name="Ayub Q."/>
            <person name="Ball E.V."/>
            <person name="Beal K."/>
            <person name="Bradley B.J."/>
            <person name="Chen Y."/>
            <person name="Clee C.M."/>
            <person name="Fitzgerald S."/>
            <person name="Graves T.A."/>
            <person name="Gu Y."/>
            <person name="Heath P."/>
            <person name="Heger A."/>
            <person name="Karakoc E."/>
            <person name="Kolb-Kokocinski A."/>
            <person name="Laird G.K."/>
            <person name="Lunter G."/>
            <person name="Meader S."/>
            <person name="Mort M."/>
            <person name="Mullikin J.C."/>
            <person name="Munch K."/>
            <person name="O'Connor T.D."/>
            <person name="Phillips A.D."/>
            <person name="Prado-Martinez J."/>
            <person name="Rogers A.S."/>
            <person name="Sajjadian S."/>
            <person name="Schmidt D."/>
            <person name="Shaw K."/>
            <person name="Simpson J.T."/>
            <person name="Stenson P.D."/>
            <person name="Turner D.J."/>
            <person name="Vigilant L."/>
            <person name="Vilella A.J."/>
            <person name="Whitener W."/>
            <person name="Zhu B."/>
            <person name="Cooper D.N."/>
            <person name="de Jong P."/>
            <person name="Dermitzakis E.T."/>
            <person name="Eichler E.E."/>
            <person name="Flicek P."/>
            <person name="Goldman N."/>
            <person name="Mundy N.I."/>
            <person name="Ning Z."/>
            <person name="Odom D.T."/>
            <person name="Ponting C.P."/>
            <person name="Quail M.A."/>
            <person name="Ryder O.A."/>
            <person name="Searle S.M."/>
            <person name="Warren W.C."/>
            <person name="Wilson R.K."/>
            <person name="Schierup M.H."/>
            <person name="Rogers J."/>
            <person name="Tyler-Smith C."/>
            <person name="Durbin R."/>
        </authorList>
    </citation>
    <scope>NUCLEOTIDE SEQUENCE [LARGE SCALE GENOMIC DNA]</scope>
</reference>
<protein>
    <submittedName>
        <fullName evidence="1">Uncharacterized protein</fullName>
    </submittedName>
</protein>
<reference evidence="1" key="4">
    <citation type="submission" date="2025-09" db="UniProtKB">
        <authorList>
            <consortium name="Ensembl"/>
        </authorList>
    </citation>
    <scope>IDENTIFICATION</scope>
</reference>
<keyword evidence="2" id="KW-1185">Reference proteome</keyword>
<dbReference type="Ensembl" id="ENSGGOT00000066703.1">
    <property type="protein sequence ID" value="ENSGGOP00000046683.1"/>
    <property type="gene ID" value="ENSGGOG00000044185.1"/>
</dbReference>
<reference evidence="2" key="1">
    <citation type="submission" date="2011-05" db="EMBL/GenBank/DDBJ databases">
        <title>Insights into the evolution of the great apes provided by the gorilla genome.</title>
        <authorList>
            <person name="Scally A."/>
        </authorList>
    </citation>
    <scope>NUCLEOTIDE SEQUENCE [LARGE SCALE GENOMIC DNA]</scope>
</reference>
<dbReference type="EMBL" id="CABD030013702">
    <property type="status" value="NOT_ANNOTATED_CDS"/>
    <property type="molecule type" value="Genomic_DNA"/>
</dbReference>
<dbReference type="Proteomes" id="UP000001519">
    <property type="component" value="Chromosome 2A"/>
</dbReference>
<sequence>VSSLYLFCKSKTKKNVLV</sequence>